<evidence type="ECO:0000313" key="3">
    <source>
        <dbReference type="Proteomes" id="UP000092460"/>
    </source>
</evidence>
<reference evidence="3" key="1">
    <citation type="submission" date="2015-01" db="EMBL/GenBank/DDBJ databases">
        <authorList>
            <person name="Aksoy S."/>
            <person name="Warren W."/>
            <person name="Wilson R.K."/>
        </authorList>
    </citation>
    <scope>NUCLEOTIDE SEQUENCE [LARGE SCALE GENOMIC DNA]</scope>
    <source>
        <strain evidence="3">IAEA</strain>
    </source>
</reference>
<dbReference type="EnsemblMetazoa" id="GPPI020992-RA">
    <property type="protein sequence ID" value="GPPI020992-PA"/>
    <property type="gene ID" value="GPPI020992"/>
</dbReference>
<protein>
    <submittedName>
        <fullName evidence="2">Uncharacterized protein</fullName>
    </submittedName>
</protein>
<feature type="transmembrane region" description="Helical" evidence="1">
    <location>
        <begin position="98"/>
        <end position="118"/>
    </location>
</feature>
<proteinExistence type="predicted"/>
<accession>A0A1B0B742</accession>
<name>A0A1B0B742_9MUSC</name>
<evidence type="ECO:0000256" key="1">
    <source>
        <dbReference type="SAM" id="Phobius"/>
    </source>
</evidence>
<dbReference type="AlphaFoldDB" id="A0A1B0B742"/>
<keyword evidence="1" id="KW-0472">Membrane</keyword>
<sequence length="124" mass="14464">MHCLQYQYIQTTITNTFDCTQTIFANGRTMEEYAAYCKKKFLPLSNLSNCMTWKTNAFDDHGDLYTLNNSMDIIRSRYHCLKGETLISISAVEICSKVIIFIIIYDLFIWTFCHILSIDLSVFN</sequence>
<dbReference type="EMBL" id="JXJN01009367">
    <property type="status" value="NOT_ANNOTATED_CDS"/>
    <property type="molecule type" value="Genomic_DNA"/>
</dbReference>
<keyword evidence="3" id="KW-1185">Reference proteome</keyword>
<dbReference type="VEuPathDB" id="VectorBase:GPPI020992"/>
<keyword evidence="1" id="KW-1133">Transmembrane helix</keyword>
<dbReference type="Proteomes" id="UP000092460">
    <property type="component" value="Unassembled WGS sequence"/>
</dbReference>
<reference evidence="2" key="2">
    <citation type="submission" date="2020-05" db="UniProtKB">
        <authorList>
            <consortium name="EnsemblMetazoa"/>
        </authorList>
    </citation>
    <scope>IDENTIFICATION</scope>
    <source>
        <strain evidence="2">IAEA</strain>
    </source>
</reference>
<evidence type="ECO:0000313" key="2">
    <source>
        <dbReference type="EnsemblMetazoa" id="GPPI020992-PA"/>
    </source>
</evidence>
<organism evidence="2 3">
    <name type="scientific">Glossina palpalis gambiensis</name>
    <dbReference type="NCBI Taxonomy" id="67801"/>
    <lineage>
        <taxon>Eukaryota</taxon>
        <taxon>Metazoa</taxon>
        <taxon>Ecdysozoa</taxon>
        <taxon>Arthropoda</taxon>
        <taxon>Hexapoda</taxon>
        <taxon>Insecta</taxon>
        <taxon>Pterygota</taxon>
        <taxon>Neoptera</taxon>
        <taxon>Endopterygota</taxon>
        <taxon>Diptera</taxon>
        <taxon>Brachycera</taxon>
        <taxon>Muscomorpha</taxon>
        <taxon>Hippoboscoidea</taxon>
        <taxon>Glossinidae</taxon>
        <taxon>Glossina</taxon>
    </lineage>
</organism>
<keyword evidence="1" id="KW-0812">Transmembrane</keyword>